<reference evidence="2 3" key="1">
    <citation type="journal article" date="2024" name="Nat. Commun.">
        <title>Phylogenomics reveals the evolutionary origins of lichenization in chlorophyte algae.</title>
        <authorList>
            <person name="Puginier C."/>
            <person name="Libourel C."/>
            <person name="Otte J."/>
            <person name="Skaloud P."/>
            <person name="Haon M."/>
            <person name="Grisel S."/>
            <person name="Petersen M."/>
            <person name="Berrin J.G."/>
            <person name="Delaux P.M."/>
            <person name="Dal Grande F."/>
            <person name="Keller J."/>
        </authorList>
    </citation>
    <scope>NUCLEOTIDE SEQUENCE [LARGE SCALE GENOMIC DNA]</scope>
    <source>
        <strain evidence="2 3">SAG 2036</strain>
    </source>
</reference>
<proteinExistence type="predicted"/>
<dbReference type="AlphaFoldDB" id="A0AAW1PC39"/>
<accession>A0AAW1PC39</accession>
<dbReference type="Proteomes" id="UP001465755">
    <property type="component" value="Unassembled WGS sequence"/>
</dbReference>
<comment type="caution">
    <text evidence="2">The sequence shown here is derived from an EMBL/GenBank/DDBJ whole genome shotgun (WGS) entry which is preliminary data.</text>
</comment>
<keyword evidence="3" id="KW-1185">Reference proteome</keyword>
<evidence type="ECO:0000313" key="2">
    <source>
        <dbReference type="EMBL" id="KAK9810926.1"/>
    </source>
</evidence>
<gene>
    <name evidence="2" type="ORF">WJX73_008736</name>
</gene>
<evidence type="ECO:0000256" key="1">
    <source>
        <dbReference type="SAM" id="MobiDB-lite"/>
    </source>
</evidence>
<sequence length="113" mass="13143">MYVYIASADCRHGSEAVTYRAPQCRPLARTGATSSFRELRPQLRSPPHFYEGKDARKSYDYTVNYKHRTRARQFRLEQTSVQQLWQPQQHDTRLLTTSASDLMHTAGWRALPA</sequence>
<protein>
    <submittedName>
        <fullName evidence="2">Uncharacterized protein</fullName>
    </submittedName>
</protein>
<organism evidence="2 3">
    <name type="scientific">Symbiochloris irregularis</name>
    <dbReference type="NCBI Taxonomy" id="706552"/>
    <lineage>
        <taxon>Eukaryota</taxon>
        <taxon>Viridiplantae</taxon>
        <taxon>Chlorophyta</taxon>
        <taxon>core chlorophytes</taxon>
        <taxon>Trebouxiophyceae</taxon>
        <taxon>Trebouxiales</taxon>
        <taxon>Trebouxiaceae</taxon>
        <taxon>Symbiochloris</taxon>
    </lineage>
</organism>
<feature type="region of interest" description="Disordered" evidence="1">
    <location>
        <begin position="32"/>
        <end position="51"/>
    </location>
</feature>
<dbReference type="EMBL" id="JALJOQ010000013">
    <property type="protein sequence ID" value="KAK9810926.1"/>
    <property type="molecule type" value="Genomic_DNA"/>
</dbReference>
<name>A0AAW1PC39_9CHLO</name>
<evidence type="ECO:0000313" key="3">
    <source>
        <dbReference type="Proteomes" id="UP001465755"/>
    </source>
</evidence>